<dbReference type="Gene3D" id="3.60.110.10">
    <property type="entry name" value="Carbon-nitrogen hydrolase"/>
    <property type="match status" value="1"/>
</dbReference>
<dbReference type="InterPro" id="IPR050345">
    <property type="entry name" value="Aliph_Amidase/BUP"/>
</dbReference>
<dbReference type="OrthoDB" id="9811121at2"/>
<protein>
    <submittedName>
        <fullName evidence="3">C-N hydrolase family amidase</fullName>
    </submittedName>
</protein>
<evidence type="ECO:0000259" key="2">
    <source>
        <dbReference type="PROSITE" id="PS50263"/>
    </source>
</evidence>
<keyword evidence="1 3" id="KW-0378">Hydrolase</keyword>
<reference evidence="3 4" key="1">
    <citation type="submission" date="2017-03" db="EMBL/GenBank/DDBJ databases">
        <authorList>
            <person name="Afonso C.L."/>
            <person name="Miller P.J."/>
            <person name="Scott M.A."/>
            <person name="Spackman E."/>
            <person name="Goraichik I."/>
            <person name="Dimitrov K.M."/>
            <person name="Suarez D.L."/>
            <person name="Swayne D.E."/>
        </authorList>
    </citation>
    <scope>NUCLEOTIDE SEQUENCE [LARGE SCALE GENOMIC DNA]</scope>
    <source>
        <strain evidence="3">SB41UT1</strain>
    </source>
</reference>
<evidence type="ECO:0000313" key="3">
    <source>
        <dbReference type="EMBL" id="SMA49249.1"/>
    </source>
</evidence>
<accession>A0A1X7AMP5</accession>
<proteinExistence type="predicted"/>
<dbReference type="PANTHER" id="PTHR43674:SF2">
    <property type="entry name" value="BETA-UREIDOPROPIONASE"/>
    <property type="match status" value="1"/>
</dbReference>
<dbReference type="PANTHER" id="PTHR43674">
    <property type="entry name" value="NITRILASE C965.09-RELATED"/>
    <property type="match status" value="1"/>
</dbReference>
<evidence type="ECO:0000313" key="4">
    <source>
        <dbReference type="Proteomes" id="UP000196573"/>
    </source>
</evidence>
<name>A0A1X7AMP5_9GAMM</name>
<dbReference type="Pfam" id="PF00795">
    <property type="entry name" value="CN_hydrolase"/>
    <property type="match status" value="1"/>
</dbReference>
<dbReference type="GO" id="GO:0050126">
    <property type="term" value="F:N-carbamoylputrescine amidase activity"/>
    <property type="evidence" value="ECO:0007669"/>
    <property type="project" value="TreeGrafter"/>
</dbReference>
<evidence type="ECO:0000256" key="1">
    <source>
        <dbReference type="ARBA" id="ARBA00022801"/>
    </source>
</evidence>
<dbReference type="Proteomes" id="UP000196573">
    <property type="component" value="Unassembled WGS sequence"/>
</dbReference>
<dbReference type="RefSeq" id="WP_087111543.1">
    <property type="nucleotide sequence ID" value="NZ_CBCSCN010000007.1"/>
</dbReference>
<gene>
    <name evidence="3" type="ORF">EHSB41UT_03135</name>
</gene>
<dbReference type="GO" id="GO:0033388">
    <property type="term" value="P:putrescine biosynthetic process from arginine"/>
    <property type="evidence" value="ECO:0007669"/>
    <property type="project" value="TreeGrafter"/>
</dbReference>
<dbReference type="InterPro" id="IPR003010">
    <property type="entry name" value="C-N_Hydrolase"/>
</dbReference>
<dbReference type="AlphaFoldDB" id="A0A1X7AMP5"/>
<organism evidence="3 4">
    <name type="scientific">Parendozoicomonas haliclonae</name>
    <dbReference type="NCBI Taxonomy" id="1960125"/>
    <lineage>
        <taxon>Bacteria</taxon>
        <taxon>Pseudomonadati</taxon>
        <taxon>Pseudomonadota</taxon>
        <taxon>Gammaproteobacteria</taxon>
        <taxon>Oceanospirillales</taxon>
        <taxon>Endozoicomonadaceae</taxon>
        <taxon>Parendozoicomonas</taxon>
    </lineage>
</organism>
<dbReference type="CDD" id="cd07197">
    <property type="entry name" value="nitrilase"/>
    <property type="match status" value="1"/>
</dbReference>
<sequence length="326" mass="36203">MKTIKAAALQLEVQTGHVADNIHNAEQLCLQAIEEGARLIALPEFFTTRIVLDQQVYDSVLPKDNEALRMMTGLASQHDCWIGGSMMVADGDEVYNRYYFVEPDGTVHPHDKDIPTMWEAAFYTAGKDDGHFQTQLGGVGAAVCWELIRSQSIQRLSGKVDLLMTGSHWWTTPSNWGWLFNKMSASTAQYNRYLAENAPVEFAQRLGAPLVHANHCGYFETTSSCIPGTTAGLKFRSHFVGHTQIVDANGHILARRHGDAGPGIVTADIEIGAQEVTRKTADNFWLPALPQILKASWYQDGLWGKVHYNRKGRQAGLDAAKRHELI</sequence>
<feature type="domain" description="CN hydrolase" evidence="2">
    <location>
        <begin position="4"/>
        <end position="271"/>
    </location>
</feature>
<dbReference type="PROSITE" id="PS50263">
    <property type="entry name" value="CN_HYDROLASE"/>
    <property type="match status" value="1"/>
</dbReference>
<dbReference type="EMBL" id="FWPT01000007">
    <property type="protein sequence ID" value="SMA49249.1"/>
    <property type="molecule type" value="Genomic_DNA"/>
</dbReference>
<dbReference type="InterPro" id="IPR036526">
    <property type="entry name" value="C-N_Hydrolase_sf"/>
</dbReference>
<keyword evidence="4" id="KW-1185">Reference proteome</keyword>
<dbReference type="SUPFAM" id="SSF56317">
    <property type="entry name" value="Carbon-nitrogen hydrolase"/>
    <property type="match status" value="1"/>
</dbReference>